<dbReference type="EMBL" id="CM001487">
    <property type="protein sequence ID" value="EIM56568.1"/>
    <property type="molecule type" value="Genomic_DNA"/>
</dbReference>
<dbReference type="OrthoDB" id="9802264at2"/>
<dbReference type="SMART" id="SM00382">
    <property type="entry name" value="AAA"/>
    <property type="match status" value="1"/>
</dbReference>
<dbReference type="PROSITE" id="PS50893">
    <property type="entry name" value="ABC_TRANSPORTER_2"/>
    <property type="match status" value="1"/>
</dbReference>
<evidence type="ECO:0000259" key="4">
    <source>
        <dbReference type="PROSITE" id="PS50893"/>
    </source>
</evidence>
<dbReference type="InterPro" id="IPR017871">
    <property type="entry name" value="ABC_transporter-like_CS"/>
</dbReference>
<evidence type="ECO:0000256" key="2">
    <source>
        <dbReference type="ARBA" id="ARBA00022741"/>
    </source>
</evidence>
<dbReference type="InterPro" id="IPR027417">
    <property type="entry name" value="P-loop_NTPase"/>
</dbReference>
<evidence type="ECO:0000313" key="6">
    <source>
        <dbReference type="Proteomes" id="UP000005753"/>
    </source>
</evidence>
<dbReference type="Gene3D" id="3.40.50.300">
    <property type="entry name" value="P-loop containing nucleotide triphosphate hydrolases"/>
    <property type="match status" value="1"/>
</dbReference>
<keyword evidence="2" id="KW-0547">Nucleotide-binding</keyword>
<evidence type="ECO:0000313" key="5">
    <source>
        <dbReference type="EMBL" id="EIM56568.1"/>
    </source>
</evidence>
<organism evidence="5 6">
    <name type="scientific">Eubacterium cellulosolvens (strain ATCC 43171 / JCM 9499 / 6)</name>
    <name type="common">Cillobacterium cellulosolvens</name>
    <dbReference type="NCBI Taxonomy" id="633697"/>
    <lineage>
        <taxon>Bacteria</taxon>
        <taxon>Bacillati</taxon>
        <taxon>Bacillota</taxon>
        <taxon>Clostridia</taxon>
        <taxon>Eubacteriales</taxon>
        <taxon>Eubacteriaceae</taxon>
        <taxon>Eubacterium</taxon>
    </lineage>
</organism>
<proteinExistence type="predicted"/>
<dbReference type="InterPro" id="IPR050166">
    <property type="entry name" value="ABC_transporter_ATP-bind"/>
</dbReference>
<dbReference type="SUPFAM" id="SSF52540">
    <property type="entry name" value="P-loop containing nucleoside triphosphate hydrolases"/>
    <property type="match status" value="1"/>
</dbReference>
<feature type="domain" description="ABC transporter" evidence="4">
    <location>
        <begin position="4"/>
        <end position="235"/>
    </location>
</feature>
<name>I5ARZ5_EUBC6</name>
<evidence type="ECO:0000256" key="1">
    <source>
        <dbReference type="ARBA" id="ARBA00022448"/>
    </source>
</evidence>
<dbReference type="AlphaFoldDB" id="I5ARZ5"/>
<dbReference type="Proteomes" id="UP000005753">
    <property type="component" value="Chromosome"/>
</dbReference>
<dbReference type="CDD" id="cd03293">
    <property type="entry name" value="ABC_NrtD_SsuB_transporters"/>
    <property type="match status" value="1"/>
</dbReference>
<dbReference type="GO" id="GO:0016887">
    <property type="term" value="F:ATP hydrolysis activity"/>
    <property type="evidence" value="ECO:0007669"/>
    <property type="project" value="InterPro"/>
</dbReference>
<dbReference type="InterPro" id="IPR003593">
    <property type="entry name" value="AAA+_ATPase"/>
</dbReference>
<dbReference type="Pfam" id="PF00005">
    <property type="entry name" value="ABC_tran"/>
    <property type="match status" value="1"/>
</dbReference>
<accession>I5ARZ5</accession>
<dbReference type="HOGENOM" id="CLU_000604_1_22_9"/>
<keyword evidence="3" id="KW-0067">ATP-binding</keyword>
<evidence type="ECO:0000256" key="3">
    <source>
        <dbReference type="ARBA" id="ARBA00022840"/>
    </source>
</evidence>
<keyword evidence="1" id="KW-0813">Transport</keyword>
<keyword evidence="6" id="KW-1185">Reference proteome</keyword>
<dbReference type="STRING" id="633697.EubceDRAFT1_0730"/>
<dbReference type="InterPro" id="IPR003439">
    <property type="entry name" value="ABC_transporter-like_ATP-bd"/>
</dbReference>
<dbReference type="PANTHER" id="PTHR42788:SF13">
    <property type="entry name" value="ALIPHATIC SULFONATES IMPORT ATP-BINDING PROTEIN SSUB"/>
    <property type="match status" value="1"/>
</dbReference>
<protein>
    <submittedName>
        <fullName evidence="5">ABC-type nitrate/sulfonate/bicarbonate transport system, ATPase component</fullName>
    </submittedName>
</protein>
<dbReference type="PANTHER" id="PTHR42788">
    <property type="entry name" value="TAURINE IMPORT ATP-BINDING PROTEIN-RELATED"/>
    <property type="match status" value="1"/>
</dbReference>
<dbReference type="PROSITE" id="PS00211">
    <property type="entry name" value="ABC_TRANSPORTER_1"/>
    <property type="match status" value="1"/>
</dbReference>
<gene>
    <name evidence="5" type="ORF">EubceDRAFT1_0730</name>
</gene>
<sequence length="257" mass="29009">MSYIHIENAGKTFRSEGKDYSVFSGVNLDIEKGELICLLGASGCGKSTLLNAIAGFDLVTEGKIEIDGREVKEPSPKNVTIFQNYGLLPWRNVINNVELGLESLKKPKDERRKIAEKYLKMVKLENFKNSFPRQLSGGMKQRVAIARALAVEPDIIFMDEPFGALDAITRMKLQDDILDICQNEKKTIIFVTHDIDEATYLADRVVVMTPNPGKISAVIDVPIRHFRDRTSGDFLHVRDKIFDVLSMKKETNIEYTI</sequence>
<reference evidence="5 6" key="1">
    <citation type="submission" date="2010-08" db="EMBL/GenBank/DDBJ databases">
        <authorList>
            <consortium name="US DOE Joint Genome Institute (JGI-PGF)"/>
            <person name="Lucas S."/>
            <person name="Copeland A."/>
            <person name="Lapidus A."/>
            <person name="Cheng J.-F."/>
            <person name="Bruce D."/>
            <person name="Goodwin L."/>
            <person name="Pitluck S."/>
            <person name="Land M.L."/>
            <person name="Hauser L."/>
            <person name="Chang Y.-J."/>
            <person name="Anderson I.J."/>
            <person name="Johnson E."/>
            <person name="Mulhopadhyay B."/>
            <person name="Kyrpides N."/>
            <person name="Woyke T.J."/>
        </authorList>
    </citation>
    <scope>NUCLEOTIDE SEQUENCE [LARGE SCALE GENOMIC DNA]</scope>
    <source>
        <strain evidence="5 6">6</strain>
    </source>
</reference>
<dbReference type="eggNOG" id="COG1116">
    <property type="taxonomic scope" value="Bacteria"/>
</dbReference>
<dbReference type="GO" id="GO:0005524">
    <property type="term" value="F:ATP binding"/>
    <property type="evidence" value="ECO:0007669"/>
    <property type="project" value="UniProtKB-KW"/>
</dbReference>
<reference evidence="5 6" key="2">
    <citation type="submission" date="2012-02" db="EMBL/GenBank/DDBJ databases">
        <title>Improved High-Quality Draft sequence of Eubacterium cellulosolvens 6.</title>
        <authorList>
            <consortium name="US DOE Joint Genome Institute"/>
            <person name="Lucas S."/>
            <person name="Han J."/>
            <person name="Lapidus A."/>
            <person name="Cheng J.-F."/>
            <person name="Goodwin L."/>
            <person name="Pitluck S."/>
            <person name="Peters L."/>
            <person name="Mikhailova N."/>
            <person name="Gu W."/>
            <person name="Detter J.C."/>
            <person name="Han C."/>
            <person name="Tapia R."/>
            <person name="Land M."/>
            <person name="Hauser L."/>
            <person name="Kyrpides N."/>
            <person name="Ivanova N."/>
            <person name="Pagani I."/>
            <person name="Johnson E."/>
            <person name="Mukhopadhyay B."/>
            <person name="Anderson I."/>
            <person name="Woyke T."/>
        </authorList>
    </citation>
    <scope>NUCLEOTIDE SEQUENCE [LARGE SCALE GENOMIC DNA]</scope>
    <source>
        <strain evidence="5 6">6</strain>
    </source>
</reference>